<comment type="caution">
    <text evidence="2">The sequence shown here is derived from an EMBL/GenBank/DDBJ whole genome shotgun (WGS) entry which is preliminary data.</text>
</comment>
<dbReference type="InterPro" id="IPR000182">
    <property type="entry name" value="GNAT_dom"/>
</dbReference>
<dbReference type="STRING" id="252305.OB2597_10916"/>
<keyword evidence="3" id="KW-1185">Reference proteome</keyword>
<dbReference type="Pfam" id="PF00583">
    <property type="entry name" value="Acetyltransf_1"/>
    <property type="match status" value="1"/>
</dbReference>
<dbReference type="RefSeq" id="WP_009806402.1">
    <property type="nucleotide sequence ID" value="NZ_CH724131.1"/>
</dbReference>
<protein>
    <submittedName>
        <fullName evidence="2">Acetyltransferase, GNAT family protein</fullName>
    </submittedName>
</protein>
<name>A3TVV3_PSEBH</name>
<dbReference type="InterPro" id="IPR016181">
    <property type="entry name" value="Acyl_CoA_acyltransferase"/>
</dbReference>
<dbReference type="Proteomes" id="UP000004318">
    <property type="component" value="Unassembled WGS sequence"/>
</dbReference>
<gene>
    <name evidence="2" type="ORF">OB2597_10916</name>
</gene>
<evidence type="ECO:0000313" key="2">
    <source>
        <dbReference type="EMBL" id="EAQ03749.1"/>
    </source>
</evidence>
<accession>A3TVV3</accession>
<dbReference type="SUPFAM" id="SSF55729">
    <property type="entry name" value="Acyl-CoA N-acyltransferases (Nat)"/>
    <property type="match status" value="1"/>
</dbReference>
<dbReference type="eggNOG" id="COG0456">
    <property type="taxonomic scope" value="Bacteria"/>
</dbReference>
<dbReference type="EMBL" id="AAMO01000003">
    <property type="protein sequence ID" value="EAQ03749.1"/>
    <property type="molecule type" value="Genomic_DNA"/>
</dbReference>
<sequence>MPELEAHFAAAEATWPPAETVACGPFMLRRSPGGGKRVTAATARGAVASTDILAAEAQMREMGQVPLFSLRPGDAALDDMLAAQGYAIVDPTDVMTIPVNELTGLPTDPEQASLAVWEPLAIQLEFWAEGGVGADRIAVMERAECAKTALIGRHENSPGGTCFVGVSGGIGMMHALEIVPAARRAGMGRAMTIQAAQWAAQQGAEQFSVLCVQSNEAASALYARLGLATIGQYHYRIKES</sequence>
<keyword evidence="2" id="KW-0808">Transferase</keyword>
<evidence type="ECO:0000259" key="1">
    <source>
        <dbReference type="PROSITE" id="PS51186"/>
    </source>
</evidence>
<reference evidence="2 3" key="1">
    <citation type="journal article" date="2010" name="J. Bacteriol.">
        <title>Genome sequences of Oceanicola granulosus HTCC2516(T) and Oceanicola batsensis HTCC2597(TDelta).</title>
        <authorList>
            <person name="Thrash J.C."/>
            <person name="Cho J.C."/>
            <person name="Vergin K.L."/>
            <person name="Giovannoni S.J."/>
        </authorList>
    </citation>
    <scope>NUCLEOTIDE SEQUENCE [LARGE SCALE GENOMIC DNA]</scope>
    <source>
        <strain evidence="3">ATCC BAA-863 / DSM 15984 / KCTC 12145 / HTCC2597</strain>
    </source>
</reference>
<dbReference type="HOGENOM" id="CLU_101363_0_0_5"/>
<dbReference type="GO" id="GO:0016747">
    <property type="term" value="F:acyltransferase activity, transferring groups other than amino-acyl groups"/>
    <property type="evidence" value="ECO:0007669"/>
    <property type="project" value="InterPro"/>
</dbReference>
<organism evidence="2 3">
    <name type="scientific">Pseudooceanicola batsensis (strain ATCC BAA-863 / DSM 15984 / KCTC 12145 / HTCC2597)</name>
    <name type="common">Oceanicola batsensis</name>
    <dbReference type="NCBI Taxonomy" id="252305"/>
    <lineage>
        <taxon>Bacteria</taxon>
        <taxon>Pseudomonadati</taxon>
        <taxon>Pseudomonadota</taxon>
        <taxon>Alphaproteobacteria</taxon>
        <taxon>Rhodobacterales</taxon>
        <taxon>Paracoccaceae</taxon>
        <taxon>Pseudooceanicola</taxon>
    </lineage>
</organism>
<dbReference type="OrthoDB" id="7301318at2"/>
<dbReference type="PROSITE" id="PS51186">
    <property type="entry name" value="GNAT"/>
    <property type="match status" value="1"/>
</dbReference>
<feature type="domain" description="N-acetyltransferase" evidence="1">
    <location>
        <begin position="105"/>
        <end position="240"/>
    </location>
</feature>
<evidence type="ECO:0000313" key="3">
    <source>
        <dbReference type="Proteomes" id="UP000004318"/>
    </source>
</evidence>
<dbReference type="Gene3D" id="3.40.630.30">
    <property type="match status" value="1"/>
</dbReference>
<dbReference type="AlphaFoldDB" id="A3TVV3"/>
<proteinExistence type="predicted"/>